<organism evidence="3">
    <name type="scientific">Methyloraptor flagellatus</name>
    <dbReference type="NCBI Taxonomy" id="3162530"/>
    <lineage>
        <taxon>Bacteria</taxon>
        <taxon>Pseudomonadati</taxon>
        <taxon>Pseudomonadota</taxon>
        <taxon>Alphaproteobacteria</taxon>
        <taxon>Hyphomicrobiales</taxon>
        <taxon>Ancalomicrobiaceae</taxon>
        <taxon>Methyloraptor</taxon>
    </lineage>
</organism>
<feature type="transmembrane region" description="Helical" evidence="2">
    <location>
        <begin position="49"/>
        <end position="69"/>
    </location>
</feature>
<dbReference type="AlphaFoldDB" id="A0AAU7X9J7"/>
<proteinExistence type="predicted"/>
<keyword evidence="2" id="KW-1133">Transmembrane helix</keyword>
<dbReference type="KEGG" id="mflg:ABS361_21295"/>
<dbReference type="Pfam" id="PF05675">
    <property type="entry name" value="DUF817"/>
    <property type="match status" value="1"/>
</dbReference>
<feature type="transmembrane region" description="Helical" evidence="2">
    <location>
        <begin position="196"/>
        <end position="213"/>
    </location>
</feature>
<feature type="region of interest" description="Disordered" evidence="1">
    <location>
        <begin position="286"/>
        <end position="310"/>
    </location>
</feature>
<feature type="transmembrane region" description="Helical" evidence="2">
    <location>
        <begin position="132"/>
        <end position="150"/>
    </location>
</feature>
<keyword evidence="2" id="KW-0472">Membrane</keyword>
<accession>A0AAU7X9J7</accession>
<feature type="transmembrane region" description="Helical" evidence="2">
    <location>
        <begin position="75"/>
        <end position="95"/>
    </location>
</feature>
<reference evidence="3" key="1">
    <citation type="submission" date="2024-06" db="EMBL/GenBank/DDBJ databases">
        <title>Methylostella associata gen. nov., sp. nov., a novel Ancalomicrobiaceae-affiliated facultatively methylotrophic bacteria that feed on methanotrophs of the genus Methylococcus.</title>
        <authorList>
            <person name="Saltykova V."/>
            <person name="Danilova O.V."/>
            <person name="Oshkin I.Y."/>
            <person name="Belova S.E."/>
            <person name="Pimenov N.V."/>
            <person name="Dedysh S.N."/>
        </authorList>
    </citation>
    <scope>NUCLEOTIDE SEQUENCE</scope>
    <source>
        <strain evidence="3">S20</strain>
    </source>
</reference>
<dbReference type="RefSeq" id="WP_407049608.1">
    <property type="nucleotide sequence ID" value="NZ_CP158568.1"/>
</dbReference>
<feature type="transmembrane region" description="Helical" evidence="2">
    <location>
        <begin position="258"/>
        <end position="281"/>
    </location>
</feature>
<dbReference type="EMBL" id="CP158568">
    <property type="protein sequence ID" value="XBY44515.1"/>
    <property type="molecule type" value="Genomic_DNA"/>
</dbReference>
<protein>
    <submittedName>
        <fullName evidence="3">DUF817 domain-containing protein</fullName>
    </submittedName>
</protein>
<evidence type="ECO:0000256" key="2">
    <source>
        <dbReference type="SAM" id="Phobius"/>
    </source>
</evidence>
<feature type="transmembrane region" description="Helical" evidence="2">
    <location>
        <begin position="170"/>
        <end position="190"/>
    </location>
</feature>
<gene>
    <name evidence="3" type="ORF">ABS361_21295</name>
</gene>
<sequence>MSIGRAAPERRPNHPVGRVLEPLRRAIRNRLARLPAPLAEFILFGLKQAWACLFAGLMLGLLIGTKWLWDPTWPVHRYDALFVAAITIQLTFLALDMETLDEAKVILFYHLVGTLMELFKTHVGSWTYPEPALFRIAGVPLFTGFMYASVGSYMARVIRIFDMRFTRYPARGWAIALALAIYANFFAHHYLPDLRYGLFAATIVLFWRVRIYFTVDTVPRWMPLLVAALLTAVFLWIAENIGTATGTWLYPGRSPGTLVSLGKLGSWYLLLVVSFVLVTLVNKPRPPDTALADSSRVAEPGSNRAEEAVP</sequence>
<feature type="transmembrane region" description="Helical" evidence="2">
    <location>
        <begin position="107"/>
        <end position="126"/>
    </location>
</feature>
<name>A0AAU7X9J7_9HYPH</name>
<dbReference type="InterPro" id="IPR008535">
    <property type="entry name" value="DUF817"/>
</dbReference>
<keyword evidence="2" id="KW-0812">Transmembrane</keyword>
<evidence type="ECO:0000256" key="1">
    <source>
        <dbReference type="SAM" id="MobiDB-lite"/>
    </source>
</evidence>
<feature type="transmembrane region" description="Helical" evidence="2">
    <location>
        <begin position="220"/>
        <end position="238"/>
    </location>
</feature>
<evidence type="ECO:0000313" key="3">
    <source>
        <dbReference type="EMBL" id="XBY44515.1"/>
    </source>
</evidence>